<evidence type="ECO:0000256" key="7">
    <source>
        <dbReference type="ARBA" id="ARBA00022777"/>
    </source>
</evidence>
<evidence type="ECO:0000256" key="3">
    <source>
        <dbReference type="ARBA" id="ARBA00012023"/>
    </source>
</evidence>
<evidence type="ECO:0000256" key="9">
    <source>
        <dbReference type="RuleBase" id="RU364126"/>
    </source>
</evidence>
<dbReference type="GO" id="GO:0005634">
    <property type="term" value="C:nucleus"/>
    <property type="evidence" value="ECO:0007669"/>
    <property type="project" value="TreeGrafter"/>
</dbReference>
<comment type="caution">
    <text evidence="10">The sequence shown here is derived from an EMBL/GenBank/DDBJ whole genome shotgun (WGS) entry which is preliminary data.</text>
</comment>
<protein>
    <recommendedName>
        <fullName evidence="4 9">Inositol-pentakisphosphate 2-kinase</fullName>
        <ecNumber evidence="3 9">2.7.1.158</ecNumber>
    </recommendedName>
</protein>
<comment type="domain">
    <text evidence="9">The EXKPK motif is conserved in inositol-pentakisphosphate 2-kinases of both family 1 and 2.</text>
</comment>
<dbReference type="EMBL" id="JAKLMC020000039">
    <property type="protein sequence ID" value="KAK5949162.1"/>
    <property type="molecule type" value="Genomic_DNA"/>
</dbReference>
<proteinExistence type="inferred from homology"/>
<keyword evidence="5 9" id="KW-0808">Transferase</keyword>
<dbReference type="GO" id="GO:0005524">
    <property type="term" value="F:ATP binding"/>
    <property type="evidence" value="ECO:0007669"/>
    <property type="project" value="UniProtKB-KW"/>
</dbReference>
<gene>
    <name evidence="10" type="primary">IPK1</name>
    <name evidence="10" type="ORF">OHC33_009903</name>
</gene>
<evidence type="ECO:0000313" key="11">
    <source>
        <dbReference type="Proteomes" id="UP001316803"/>
    </source>
</evidence>
<comment type="similarity">
    <text evidence="2">Belongs to the IPK1 type 1 family.</text>
</comment>
<comment type="catalytic activity">
    <reaction evidence="9">
        <text>1D-myo-inositol 1,3,4,5,6-pentakisphosphate + ATP = 1D-myo-inositol hexakisphosphate + ADP + H(+)</text>
        <dbReference type="Rhea" id="RHEA:20313"/>
        <dbReference type="ChEBI" id="CHEBI:15378"/>
        <dbReference type="ChEBI" id="CHEBI:30616"/>
        <dbReference type="ChEBI" id="CHEBI:57733"/>
        <dbReference type="ChEBI" id="CHEBI:58130"/>
        <dbReference type="ChEBI" id="CHEBI:456216"/>
        <dbReference type="EC" id="2.7.1.158"/>
    </reaction>
</comment>
<dbReference type="EC" id="2.7.1.158" evidence="3 9"/>
<evidence type="ECO:0000256" key="6">
    <source>
        <dbReference type="ARBA" id="ARBA00022741"/>
    </source>
</evidence>
<accession>A0AAN8IIJ0</accession>
<dbReference type="PANTHER" id="PTHR14456">
    <property type="entry name" value="INOSITOL POLYPHOSPHATE KINASE 1"/>
    <property type="match status" value="1"/>
</dbReference>
<evidence type="ECO:0000256" key="5">
    <source>
        <dbReference type="ARBA" id="ARBA00022679"/>
    </source>
</evidence>
<name>A0AAN8IIJ0_9EURO</name>
<organism evidence="10 11">
    <name type="scientific">Knufia fluminis</name>
    <dbReference type="NCBI Taxonomy" id="191047"/>
    <lineage>
        <taxon>Eukaryota</taxon>
        <taxon>Fungi</taxon>
        <taxon>Dikarya</taxon>
        <taxon>Ascomycota</taxon>
        <taxon>Pezizomycotina</taxon>
        <taxon>Eurotiomycetes</taxon>
        <taxon>Chaetothyriomycetidae</taxon>
        <taxon>Chaetothyriales</taxon>
        <taxon>Trichomeriaceae</taxon>
        <taxon>Knufia</taxon>
    </lineage>
</organism>
<evidence type="ECO:0000256" key="1">
    <source>
        <dbReference type="ARBA" id="ARBA00003979"/>
    </source>
</evidence>
<dbReference type="Proteomes" id="UP001316803">
    <property type="component" value="Unassembled WGS sequence"/>
</dbReference>
<reference evidence="10 11" key="1">
    <citation type="submission" date="2022-12" db="EMBL/GenBank/DDBJ databases">
        <title>Genomic features and morphological characterization of a novel Knufia sp. strain isolated from spacecraft assembly facility.</title>
        <authorList>
            <person name="Teixeira M."/>
            <person name="Chander A.M."/>
            <person name="Stajich J.E."/>
            <person name="Venkateswaran K."/>
        </authorList>
    </citation>
    <scope>NUCLEOTIDE SEQUENCE [LARGE SCALE GENOMIC DNA]</scope>
    <source>
        <strain evidence="10 11">FJI-L2-BK-P2</strain>
    </source>
</reference>
<dbReference type="Pfam" id="PF06090">
    <property type="entry name" value="Ins_P5_2-kin"/>
    <property type="match status" value="1"/>
</dbReference>
<keyword evidence="8 9" id="KW-0067">ATP-binding</keyword>
<evidence type="ECO:0000313" key="10">
    <source>
        <dbReference type="EMBL" id="KAK5949162.1"/>
    </source>
</evidence>
<keyword evidence="11" id="KW-1185">Reference proteome</keyword>
<evidence type="ECO:0000256" key="2">
    <source>
        <dbReference type="ARBA" id="ARBA00008305"/>
    </source>
</evidence>
<evidence type="ECO:0000256" key="8">
    <source>
        <dbReference type="ARBA" id="ARBA00022840"/>
    </source>
</evidence>
<sequence>MSDTTATVTAEASSQPALMDNDTNLFFHRIAVYFNTFEPTGTISFSYLTEGAANTIWNVRFSHDSNLSQHDSAVVLRMRKDIPSTIPMLGLKEQFEERIAPLFFFDPSLLLPVQLIQLGPGVIEDMNQQLHHLENTKHRKAMRTGAYHPSFEIEPYAMLMPNLIHGLGKVVEFKPKWLVQSPSAPRDAQRCRTCALNAMRRAKGVSGRGDSGFCPFDMLSSNEKILSSALRNVWSENGSLLDFVTAFRVKVQPALRQLQKLQRQHSDVGLEDFLNPAGKDFSVAMALRDCSIVLKVVKVPHDDTRLHIPIVKLLDLDLKDAGGGKLAKWARMEAELIEDGWYTTKADPSIRCAMAFQ</sequence>
<dbReference type="InterPro" id="IPR009286">
    <property type="entry name" value="Ins_P5_2-kin"/>
</dbReference>
<keyword evidence="7 9" id="KW-0418">Kinase</keyword>
<keyword evidence="6 9" id="KW-0547">Nucleotide-binding</keyword>
<dbReference type="PANTHER" id="PTHR14456:SF2">
    <property type="entry name" value="INOSITOL-PENTAKISPHOSPHATE 2-KINASE"/>
    <property type="match status" value="1"/>
</dbReference>
<dbReference type="AlphaFoldDB" id="A0AAN8IIJ0"/>
<comment type="function">
    <text evidence="9">Phosphorylates Ins(1,3,4,5,6)P5 at position 2 to form Ins(1,2,3,4,5,6)P6 (InsP6 or phytate).</text>
</comment>
<evidence type="ECO:0000256" key="4">
    <source>
        <dbReference type="ARBA" id="ARBA00014846"/>
    </source>
</evidence>
<dbReference type="GO" id="GO:0032958">
    <property type="term" value="P:inositol phosphate biosynthetic process"/>
    <property type="evidence" value="ECO:0007669"/>
    <property type="project" value="TreeGrafter"/>
</dbReference>
<dbReference type="GO" id="GO:0035299">
    <property type="term" value="F:inositol-1,3,4,5,6-pentakisphosphate 2-kinase activity"/>
    <property type="evidence" value="ECO:0007669"/>
    <property type="project" value="UniProtKB-EC"/>
</dbReference>
<comment type="function">
    <text evidence="1">Has kinase activity and phosphorylates inositol-1,3,4,5,6-pentakisphosphate (Ins(1,3,4,5,6)P5) to produce 1,2,3,4,5,6-hexakisphosphate (InsP6), also known as phytate.</text>
</comment>